<reference evidence="4" key="2">
    <citation type="submission" date="2020-09" db="EMBL/GenBank/DDBJ databases">
        <authorList>
            <person name="Sun Q."/>
            <person name="Zhou Y."/>
        </authorList>
    </citation>
    <scope>NUCLEOTIDE SEQUENCE</scope>
    <source>
        <strain evidence="4">CGMCC 4.7398</strain>
    </source>
</reference>
<dbReference type="SUPFAM" id="SSF102546">
    <property type="entry name" value="RbsD-like"/>
    <property type="match status" value="1"/>
</dbReference>
<dbReference type="GO" id="GO:0042806">
    <property type="term" value="F:fucose binding"/>
    <property type="evidence" value="ECO:0007669"/>
    <property type="project" value="TreeGrafter"/>
</dbReference>
<proteinExistence type="predicted"/>
<comment type="catalytic activity">
    <reaction evidence="3">
        <text>alpha-L-fucose = beta-L-fucose</text>
        <dbReference type="Rhea" id="RHEA:25580"/>
        <dbReference type="ChEBI" id="CHEBI:42548"/>
        <dbReference type="ChEBI" id="CHEBI:42589"/>
        <dbReference type="EC" id="5.1.3.29"/>
    </reaction>
</comment>
<evidence type="ECO:0000256" key="1">
    <source>
        <dbReference type="ARBA" id="ARBA00000223"/>
    </source>
</evidence>
<reference evidence="4" key="1">
    <citation type="journal article" date="2014" name="Int. J. Syst. Evol. Microbiol.">
        <title>Complete genome sequence of Corynebacterium casei LMG S-19264T (=DSM 44701T), isolated from a smear-ripened cheese.</title>
        <authorList>
            <consortium name="US DOE Joint Genome Institute (JGI-PGF)"/>
            <person name="Walter F."/>
            <person name="Albersmeier A."/>
            <person name="Kalinowski J."/>
            <person name="Ruckert C."/>
        </authorList>
    </citation>
    <scope>NUCLEOTIDE SEQUENCE</scope>
    <source>
        <strain evidence="4">CGMCC 4.7398</strain>
    </source>
</reference>
<dbReference type="RefSeq" id="WP_189667633.1">
    <property type="nucleotide sequence ID" value="NZ_BNAS01000001.1"/>
</dbReference>
<name>A0A919FHV4_9MICO</name>
<sequence length="151" mass="15793">MLSYELIHPDLLRALAAAGHGSRILLADANYPHSTGAHPAAARVHLNLRPGLVTVEQVLEVLLDAVPLESAAVMVPGGVPGDVVAADEAIPVHAVYRAALGDGVAWETMDRFAFYAAARGDDVALVVATGEQRVYANLLLTIGVRQAEGVI</sequence>
<evidence type="ECO:0000256" key="2">
    <source>
        <dbReference type="ARBA" id="ARBA00023235"/>
    </source>
</evidence>
<dbReference type="EMBL" id="BNAS01000001">
    <property type="protein sequence ID" value="GHH65746.1"/>
    <property type="molecule type" value="Genomic_DNA"/>
</dbReference>
<protein>
    <submittedName>
        <fullName evidence="4">Transporter</fullName>
    </submittedName>
</protein>
<dbReference type="InterPro" id="IPR007721">
    <property type="entry name" value="RbsD_FucU"/>
</dbReference>
<dbReference type="AlphaFoldDB" id="A0A919FHV4"/>
<gene>
    <name evidence="4" type="ORF">GCM10017772_04490</name>
</gene>
<evidence type="ECO:0000313" key="5">
    <source>
        <dbReference type="Proteomes" id="UP000627369"/>
    </source>
</evidence>
<comment type="catalytic activity">
    <reaction evidence="1">
        <text>beta-D-ribopyranose = beta-D-ribofuranose</text>
        <dbReference type="Rhea" id="RHEA:25432"/>
        <dbReference type="ChEBI" id="CHEBI:27476"/>
        <dbReference type="ChEBI" id="CHEBI:47002"/>
        <dbReference type="EC" id="5.4.99.62"/>
    </reaction>
</comment>
<dbReference type="GO" id="GO:0006004">
    <property type="term" value="P:fucose metabolic process"/>
    <property type="evidence" value="ECO:0007669"/>
    <property type="project" value="TreeGrafter"/>
</dbReference>
<accession>A0A919FHV4</accession>
<keyword evidence="2" id="KW-0413">Isomerase</keyword>
<keyword evidence="5" id="KW-1185">Reference proteome</keyword>
<dbReference type="Pfam" id="PF05025">
    <property type="entry name" value="RbsD_FucU"/>
    <property type="match status" value="1"/>
</dbReference>
<dbReference type="Gene3D" id="3.40.1650.10">
    <property type="entry name" value="RbsD-like domain"/>
    <property type="match status" value="1"/>
</dbReference>
<comment type="caution">
    <text evidence="4">The sequence shown here is derived from an EMBL/GenBank/DDBJ whole genome shotgun (WGS) entry which is preliminary data.</text>
</comment>
<dbReference type="InterPro" id="IPR023750">
    <property type="entry name" value="RbsD-like_sf"/>
</dbReference>
<dbReference type="GO" id="GO:0036373">
    <property type="term" value="F:L-fucose mutarotase activity"/>
    <property type="evidence" value="ECO:0007669"/>
    <property type="project" value="UniProtKB-EC"/>
</dbReference>
<dbReference type="GO" id="GO:0062193">
    <property type="term" value="F:D-ribose pyranase activity"/>
    <property type="evidence" value="ECO:0007669"/>
    <property type="project" value="UniProtKB-EC"/>
</dbReference>
<dbReference type="PANTHER" id="PTHR31690">
    <property type="entry name" value="FUCOSE MUTAROTASE"/>
    <property type="match status" value="1"/>
</dbReference>
<evidence type="ECO:0000313" key="4">
    <source>
        <dbReference type="EMBL" id="GHH65746.1"/>
    </source>
</evidence>
<evidence type="ECO:0000256" key="3">
    <source>
        <dbReference type="ARBA" id="ARBA00036324"/>
    </source>
</evidence>
<organism evidence="4 5">
    <name type="scientific">Promicromonospora soli</name>
    <dbReference type="NCBI Taxonomy" id="2035533"/>
    <lineage>
        <taxon>Bacteria</taxon>
        <taxon>Bacillati</taxon>
        <taxon>Actinomycetota</taxon>
        <taxon>Actinomycetes</taxon>
        <taxon>Micrococcales</taxon>
        <taxon>Promicromonosporaceae</taxon>
        <taxon>Promicromonospora</taxon>
    </lineage>
</organism>
<dbReference type="PANTHER" id="PTHR31690:SF4">
    <property type="entry name" value="FUCOSE MUTAROTASE"/>
    <property type="match status" value="1"/>
</dbReference>
<dbReference type="InterPro" id="IPR050443">
    <property type="entry name" value="RbsD/FucU_mutarotase"/>
</dbReference>
<dbReference type="Proteomes" id="UP000627369">
    <property type="component" value="Unassembled WGS sequence"/>
</dbReference>